<protein>
    <submittedName>
        <fullName evidence="2">Uncharacterized protein</fullName>
    </submittedName>
</protein>
<name>A0A061QUT5_9CHLO</name>
<reference evidence="2" key="1">
    <citation type="submission" date="2014-05" db="EMBL/GenBank/DDBJ databases">
        <title>The transcriptome of the halophilic microalga Tetraselmis sp. GSL018 isolated from the Great Salt Lake, Utah.</title>
        <authorList>
            <person name="Jinkerson R.E."/>
            <person name="D'Adamo S."/>
            <person name="Posewitz M.C."/>
        </authorList>
    </citation>
    <scope>NUCLEOTIDE SEQUENCE</scope>
    <source>
        <strain evidence="2">GSL018</strain>
    </source>
</reference>
<feature type="compositionally biased region" description="Polar residues" evidence="1">
    <location>
        <begin position="40"/>
        <end position="49"/>
    </location>
</feature>
<gene>
    <name evidence="2" type="ORF">TSPGSL018_24329</name>
</gene>
<dbReference type="EMBL" id="GBEZ01024959">
    <property type="protein sequence ID" value="JAC62081.1"/>
    <property type="molecule type" value="Transcribed_RNA"/>
</dbReference>
<evidence type="ECO:0000256" key="1">
    <source>
        <dbReference type="SAM" id="MobiDB-lite"/>
    </source>
</evidence>
<proteinExistence type="predicted"/>
<dbReference type="AlphaFoldDB" id="A0A061QUT5"/>
<accession>A0A061QUT5</accession>
<organism evidence="2">
    <name type="scientific">Tetraselmis sp. GSL018</name>
    <dbReference type="NCBI Taxonomy" id="582737"/>
    <lineage>
        <taxon>Eukaryota</taxon>
        <taxon>Viridiplantae</taxon>
        <taxon>Chlorophyta</taxon>
        <taxon>core chlorophytes</taxon>
        <taxon>Chlorodendrophyceae</taxon>
        <taxon>Chlorodendrales</taxon>
        <taxon>Chlorodendraceae</taxon>
        <taxon>Tetraselmis</taxon>
    </lineage>
</organism>
<evidence type="ECO:0000313" key="2">
    <source>
        <dbReference type="EMBL" id="JAC62081.1"/>
    </source>
</evidence>
<sequence length="70" mass="7433">GASSTSCRRFGVQPSPLRHLRDFAKAEPPLPSGGKAESGVSWSPQTPDSENPLKLSDPISFPYLPISLGL</sequence>
<feature type="region of interest" description="Disordered" evidence="1">
    <location>
        <begin position="1"/>
        <end position="61"/>
    </location>
</feature>
<feature type="non-terminal residue" evidence="2">
    <location>
        <position position="1"/>
    </location>
</feature>